<reference evidence="1 2" key="1">
    <citation type="submission" date="2018-11" db="EMBL/GenBank/DDBJ databases">
        <title>Neisseria weixii sp. nov. isolated from the rectal contents of plateau pika (Ochotona cruzoniae).</title>
        <authorList>
            <person name="Zhang G."/>
        </authorList>
    </citation>
    <scope>NUCLEOTIDE SEQUENCE [LARGE SCALE GENOMIC DNA]</scope>
    <source>
        <strain evidence="1 2">10009</strain>
    </source>
</reference>
<evidence type="ECO:0000313" key="1">
    <source>
        <dbReference type="EMBL" id="RPD90956.1"/>
    </source>
</evidence>
<accession>A0A3N4NBZ3</accession>
<dbReference type="Proteomes" id="UP000272412">
    <property type="component" value="Unassembled WGS sequence"/>
</dbReference>
<evidence type="ECO:0008006" key="3">
    <source>
        <dbReference type="Google" id="ProtNLM"/>
    </source>
</evidence>
<name>A0A3N4NBZ3_9NEIS</name>
<evidence type="ECO:0000313" key="2">
    <source>
        <dbReference type="Proteomes" id="UP000272412"/>
    </source>
</evidence>
<sequence>MKYLFTFIPSLILCACTAINTKTHTEWIQKAEISSGSISLETRQGKKFMFQNKALKSEQEKFAAFTQKYQSKITGSSLQAYTDNTAYGFPKAEIQYWIFLNKSLLNPKELADLHQHYQAQEEAPDKIYVRFYAKDGYVLDLRYFSGTSPLDNKYTLSHPLPIQINVKDKQPAPVGNMLIIGFFPFIMMYGCATGSCI</sequence>
<dbReference type="EMBL" id="RPFL01000001">
    <property type="protein sequence ID" value="RPD90956.1"/>
    <property type="molecule type" value="Genomic_DNA"/>
</dbReference>
<gene>
    <name evidence="1" type="ORF">EGK74_01025</name>
</gene>
<dbReference type="RefSeq" id="WP_096296029.1">
    <property type="nucleotide sequence ID" value="NZ_CP023429.1"/>
</dbReference>
<comment type="caution">
    <text evidence="1">The sequence shown here is derived from an EMBL/GenBank/DDBJ whole genome shotgun (WGS) entry which is preliminary data.</text>
</comment>
<proteinExistence type="predicted"/>
<protein>
    <recommendedName>
        <fullName evidence="3">Lipoprotein</fullName>
    </recommendedName>
</protein>
<dbReference type="PROSITE" id="PS51257">
    <property type="entry name" value="PROKAR_LIPOPROTEIN"/>
    <property type="match status" value="1"/>
</dbReference>
<organism evidence="1 2">
    <name type="scientific">Neisseria weixii</name>
    <dbReference type="NCBI Taxonomy" id="1853276"/>
    <lineage>
        <taxon>Bacteria</taxon>
        <taxon>Pseudomonadati</taxon>
        <taxon>Pseudomonadota</taxon>
        <taxon>Betaproteobacteria</taxon>
        <taxon>Neisseriales</taxon>
        <taxon>Neisseriaceae</taxon>
        <taxon>Neisseria</taxon>
    </lineage>
</organism>
<dbReference type="KEGG" id="nwx:CGZ65_12390"/>
<keyword evidence="2" id="KW-1185">Reference proteome</keyword>
<dbReference type="AlphaFoldDB" id="A0A3N4NBZ3"/>